<dbReference type="InterPro" id="IPR008271">
    <property type="entry name" value="Ser/Thr_kinase_AS"/>
</dbReference>
<accession>A0A6I4MFP1</accession>
<dbReference type="PANTHER" id="PTHR43289:SF6">
    <property type="entry name" value="SERINE_THREONINE-PROTEIN KINASE NEKL-3"/>
    <property type="match status" value="1"/>
</dbReference>
<evidence type="ECO:0000256" key="5">
    <source>
        <dbReference type="ARBA" id="ARBA00022777"/>
    </source>
</evidence>
<keyword evidence="5 10" id="KW-0418">Kinase</keyword>
<keyword evidence="8" id="KW-0472">Membrane</keyword>
<dbReference type="GO" id="GO:0004674">
    <property type="term" value="F:protein serine/threonine kinase activity"/>
    <property type="evidence" value="ECO:0007669"/>
    <property type="project" value="UniProtKB-KW"/>
</dbReference>
<reference evidence="10" key="1">
    <citation type="submission" date="2019-12" db="EMBL/GenBank/DDBJ databases">
        <title>Actinomadura physcomitrii sp. nov., a novel actinomycete isolated from moss [Physcomitrium sphaericum (Ludw) Fuernr].</title>
        <authorList>
            <person name="Zhuang X."/>
        </authorList>
    </citation>
    <scope>NUCLEOTIDE SEQUENCE [LARGE SCALE GENOMIC DNA]</scope>
    <source>
        <strain evidence="10">LD22</strain>
    </source>
</reference>
<feature type="compositionally biased region" description="Low complexity" evidence="7">
    <location>
        <begin position="394"/>
        <end position="408"/>
    </location>
</feature>
<evidence type="ECO:0000313" key="11">
    <source>
        <dbReference type="Proteomes" id="UP000462055"/>
    </source>
</evidence>
<dbReference type="EC" id="2.7.11.1" evidence="1"/>
<evidence type="ECO:0000256" key="4">
    <source>
        <dbReference type="ARBA" id="ARBA00022741"/>
    </source>
</evidence>
<comment type="caution">
    <text evidence="10">The sequence shown here is derived from an EMBL/GenBank/DDBJ whole genome shotgun (WGS) entry which is preliminary data.</text>
</comment>
<keyword evidence="3" id="KW-0808">Transferase</keyword>
<dbReference type="EMBL" id="WBMS02000009">
    <property type="protein sequence ID" value="MWA01459.1"/>
    <property type="molecule type" value="Genomic_DNA"/>
</dbReference>
<dbReference type="FunFam" id="1.10.510.10:FF:000021">
    <property type="entry name" value="Serine/threonine protein kinase"/>
    <property type="match status" value="1"/>
</dbReference>
<dbReference type="PROSITE" id="PS50011">
    <property type="entry name" value="PROTEIN_KINASE_DOM"/>
    <property type="match status" value="1"/>
</dbReference>
<dbReference type="Proteomes" id="UP000462055">
    <property type="component" value="Unassembled WGS sequence"/>
</dbReference>
<dbReference type="RefSeq" id="WP_151593943.1">
    <property type="nucleotide sequence ID" value="NZ_WBMS02000009.1"/>
</dbReference>
<evidence type="ECO:0000259" key="9">
    <source>
        <dbReference type="PROSITE" id="PS50011"/>
    </source>
</evidence>
<feature type="compositionally biased region" description="Low complexity" evidence="7">
    <location>
        <begin position="285"/>
        <end position="296"/>
    </location>
</feature>
<evidence type="ECO:0000256" key="2">
    <source>
        <dbReference type="ARBA" id="ARBA00022527"/>
    </source>
</evidence>
<dbReference type="SMART" id="SM00220">
    <property type="entry name" value="S_TKc"/>
    <property type="match status" value="1"/>
</dbReference>
<dbReference type="PROSITE" id="PS00108">
    <property type="entry name" value="PROTEIN_KINASE_ST"/>
    <property type="match status" value="1"/>
</dbReference>
<dbReference type="CDD" id="cd14014">
    <property type="entry name" value="STKc_PknB_like"/>
    <property type="match status" value="1"/>
</dbReference>
<feature type="domain" description="Protein kinase" evidence="9">
    <location>
        <begin position="11"/>
        <end position="265"/>
    </location>
</feature>
<dbReference type="Gene3D" id="1.10.510.10">
    <property type="entry name" value="Transferase(Phosphotransferase) domain 1"/>
    <property type="match status" value="1"/>
</dbReference>
<proteinExistence type="predicted"/>
<name>A0A6I4MFP1_9ACTN</name>
<dbReference type="AlphaFoldDB" id="A0A6I4MFP1"/>
<dbReference type="Pfam" id="PF00069">
    <property type="entry name" value="Pkinase"/>
    <property type="match status" value="1"/>
</dbReference>
<keyword evidence="8" id="KW-0812">Transmembrane</keyword>
<dbReference type="InterPro" id="IPR011009">
    <property type="entry name" value="Kinase-like_dom_sf"/>
</dbReference>
<dbReference type="InterPro" id="IPR000719">
    <property type="entry name" value="Prot_kinase_dom"/>
</dbReference>
<keyword evidence="4" id="KW-0547">Nucleotide-binding</keyword>
<evidence type="ECO:0000256" key="7">
    <source>
        <dbReference type="SAM" id="MobiDB-lite"/>
    </source>
</evidence>
<organism evidence="10 11">
    <name type="scientific">Actinomadura physcomitrii</name>
    <dbReference type="NCBI Taxonomy" id="2650748"/>
    <lineage>
        <taxon>Bacteria</taxon>
        <taxon>Bacillati</taxon>
        <taxon>Actinomycetota</taxon>
        <taxon>Actinomycetes</taxon>
        <taxon>Streptosporangiales</taxon>
        <taxon>Thermomonosporaceae</taxon>
        <taxon>Actinomadura</taxon>
    </lineage>
</organism>
<evidence type="ECO:0000256" key="3">
    <source>
        <dbReference type="ARBA" id="ARBA00022679"/>
    </source>
</evidence>
<feature type="transmembrane region" description="Helical" evidence="8">
    <location>
        <begin position="336"/>
        <end position="358"/>
    </location>
</feature>
<evidence type="ECO:0000256" key="1">
    <source>
        <dbReference type="ARBA" id="ARBA00012513"/>
    </source>
</evidence>
<sequence length="478" mass="49975">MSAGLVLKDRYRLLERLAIGGMGEVWRARDESLGRPVAVKLLRLELGGDVSARARFESEARFAAGLQHTGIAQAFDYGEQNGRTFLVMELVPGEPLDEILARDGGLPVEAVLDLLVQAGRALAVAHEAGIVHRDVKPANLMVSPDGTLKITDFGIARRLAAASQTATGMVMGTAHYISPEQASASGITTAADLYSLGVVAYECLAGEPPFDGQTPVEVALKHVRDAPPELPARVPEPARALIMQMLAKDPADRPAGAAAVADRALAIRRSLSTGRRARDGRAGARRPAVVDPVAAPLRTGTGPERPPRTSAISGFDADGAEDNLTTGTVTGQRRTVLAFTSVAAVLLVVGAIVAGSLWKSASGAARDRRDAPRAPVTSPVGGDSVDVPATDPGRPTAERTPAPTPAVTRPHRTHRIRPSTPRSRHASPSHKPTTKPSRATPTAPEPTPTPTVSTTTPSTPSPDPSPTQSGELSSDHKV</sequence>
<feature type="region of interest" description="Disordered" evidence="7">
    <location>
        <begin position="360"/>
        <end position="478"/>
    </location>
</feature>
<protein>
    <recommendedName>
        <fullName evidence="1">non-specific serine/threonine protein kinase</fullName>
        <ecNumber evidence="1">2.7.11.1</ecNumber>
    </recommendedName>
</protein>
<keyword evidence="6" id="KW-0067">ATP-binding</keyword>
<dbReference type="PANTHER" id="PTHR43289">
    <property type="entry name" value="MITOGEN-ACTIVATED PROTEIN KINASE KINASE KINASE 20-RELATED"/>
    <property type="match status" value="1"/>
</dbReference>
<dbReference type="Gene3D" id="3.30.200.20">
    <property type="entry name" value="Phosphorylase Kinase, domain 1"/>
    <property type="match status" value="1"/>
</dbReference>
<evidence type="ECO:0000256" key="6">
    <source>
        <dbReference type="ARBA" id="ARBA00022840"/>
    </source>
</evidence>
<feature type="region of interest" description="Disordered" evidence="7">
    <location>
        <begin position="275"/>
        <end position="326"/>
    </location>
</feature>
<keyword evidence="11" id="KW-1185">Reference proteome</keyword>
<feature type="compositionally biased region" description="Polar residues" evidence="7">
    <location>
        <begin position="430"/>
        <end position="439"/>
    </location>
</feature>
<gene>
    <name evidence="10" type="ORF">F8568_013925</name>
</gene>
<evidence type="ECO:0000256" key="8">
    <source>
        <dbReference type="SAM" id="Phobius"/>
    </source>
</evidence>
<keyword evidence="8" id="KW-1133">Transmembrane helix</keyword>
<feature type="compositionally biased region" description="Basic residues" evidence="7">
    <location>
        <begin position="409"/>
        <end position="428"/>
    </location>
</feature>
<keyword evidence="2" id="KW-0723">Serine/threonine-protein kinase</keyword>
<dbReference type="GO" id="GO:0005524">
    <property type="term" value="F:ATP binding"/>
    <property type="evidence" value="ECO:0007669"/>
    <property type="project" value="UniProtKB-KW"/>
</dbReference>
<evidence type="ECO:0000313" key="10">
    <source>
        <dbReference type="EMBL" id="MWA01459.1"/>
    </source>
</evidence>
<dbReference type="SUPFAM" id="SSF56112">
    <property type="entry name" value="Protein kinase-like (PK-like)"/>
    <property type="match status" value="1"/>
</dbReference>